<reference evidence="3" key="1">
    <citation type="submission" date="2016-06" db="UniProtKB">
        <authorList>
            <consortium name="WormBaseParasite"/>
        </authorList>
    </citation>
    <scope>IDENTIFICATION</scope>
</reference>
<reference evidence="1 2" key="2">
    <citation type="submission" date="2018-11" db="EMBL/GenBank/DDBJ databases">
        <authorList>
            <consortium name="Pathogen Informatics"/>
        </authorList>
    </citation>
    <scope>NUCLEOTIDE SEQUENCE [LARGE SCALE GENOMIC DNA]</scope>
    <source>
        <strain evidence="1">Dakar</strain>
        <strain evidence="2">Dakar, Senegal</strain>
    </source>
</reference>
<sequence length="38" mass="4183">MSTYIYFSQSSSVIVISSTNSPFSCISLFSDIIVSTRN</sequence>
<evidence type="ECO:0000313" key="2">
    <source>
        <dbReference type="Proteomes" id="UP000279833"/>
    </source>
</evidence>
<evidence type="ECO:0000313" key="1">
    <source>
        <dbReference type="EMBL" id="VDO60378.1"/>
    </source>
</evidence>
<name>A0A183JC34_9TREM</name>
<evidence type="ECO:0000313" key="3">
    <source>
        <dbReference type="WBParaSite" id="SCUD_0000024001-mRNA-1"/>
    </source>
</evidence>
<dbReference type="WBParaSite" id="SCUD_0000024001-mRNA-1">
    <property type="protein sequence ID" value="SCUD_0000024001-mRNA-1"/>
    <property type="gene ID" value="SCUD_0000024001"/>
</dbReference>
<dbReference type="Proteomes" id="UP000279833">
    <property type="component" value="Unassembled WGS sequence"/>
</dbReference>
<dbReference type="AlphaFoldDB" id="A0A183JC34"/>
<proteinExistence type="predicted"/>
<accession>A0A183JC34</accession>
<organism evidence="3">
    <name type="scientific">Schistosoma curassoni</name>
    <dbReference type="NCBI Taxonomy" id="6186"/>
    <lineage>
        <taxon>Eukaryota</taxon>
        <taxon>Metazoa</taxon>
        <taxon>Spiralia</taxon>
        <taxon>Lophotrochozoa</taxon>
        <taxon>Platyhelminthes</taxon>
        <taxon>Trematoda</taxon>
        <taxon>Digenea</taxon>
        <taxon>Strigeidida</taxon>
        <taxon>Schistosomatoidea</taxon>
        <taxon>Schistosomatidae</taxon>
        <taxon>Schistosoma</taxon>
    </lineage>
</organism>
<gene>
    <name evidence="1" type="ORF">SCUD_LOCUS241</name>
</gene>
<keyword evidence="2" id="KW-1185">Reference proteome</keyword>
<dbReference type="EMBL" id="UZAK01000142">
    <property type="protein sequence ID" value="VDO60378.1"/>
    <property type="molecule type" value="Genomic_DNA"/>
</dbReference>
<protein>
    <submittedName>
        <fullName evidence="1 3">Uncharacterized protein</fullName>
    </submittedName>
</protein>